<protein>
    <submittedName>
        <fullName evidence="1">Uncharacterized protein</fullName>
    </submittedName>
</protein>
<reference evidence="1" key="1">
    <citation type="journal article" date="2015" name="Nature">
        <title>Complex archaea that bridge the gap between prokaryotes and eukaryotes.</title>
        <authorList>
            <person name="Spang A."/>
            <person name="Saw J.H."/>
            <person name="Jorgensen S.L."/>
            <person name="Zaremba-Niedzwiedzka K."/>
            <person name="Martijn J."/>
            <person name="Lind A.E."/>
            <person name="van Eijk R."/>
            <person name="Schleper C."/>
            <person name="Guy L."/>
            <person name="Ettema T.J."/>
        </authorList>
    </citation>
    <scope>NUCLEOTIDE SEQUENCE</scope>
</reference>
<accession>A0A0F9JLK7</accession>
<gene>
    <name evidence="1" type="ORF">LCGC14_1437790</name>
</gene>
<proteinExistence type="predicted"/>
<dbReference type="EMBL" id="LAZR01009762">
    <property type="protein sequence ID" value="KKM70729.1"/>
    <property type="molecule type" value="Genomic_DNA"/>
</dbReference>
<organism evidence="1">
    <name type="scientific">marine sediment metagenome</name>
    <dbReference type="NCBI Taxonomy" id="412755"/>
    <lineage>
        <taxon>unclassified sequences</taxon>
        <taxon>metagenomes</taxon>
        <taxon>ecological metagenomes</taxon>
    </lineage>
</organism>
<evidence type="ECO:0000313" key="1">
    <source>
        <dbReference type="EMBL" id="KKM70729.1"/>
    </source>
</evidence>
<dbReference type="AlphaFoldDB" id="A0A0F9JLK7"/>
<comment type="caution">
    <text evidence="1">The sequence shown here is derived from an EMBL/GenBank/DDBJ whole genome shotgun (WGS) entry which is preliminary data.</text>
</comment>
<name>A0A0F9JLK7_9ZZZZ</name>
<sequence length="58" mass="6008">MKTPVSEIMAKVLKSSKAGRDLTIAVANKGGTITAGGIVYTVKTTSAYGVDISPPKRK</sequence>